<evidence type="ECO:0000256" key="21">
    <source>
        <dbReference type="ARBA" id="ARBA00042513"/>
    </source>
</evidence>
<keyword evidence="14" id="KW-0443">Lipid metabolism</keyword>
<comment type="caution">
    <text evidence="29">The sequence shown here is derived from an EMBL/GenBank/DDBJ whole genome shotgun (WGS) entry which is preliminary data.</text>
</comment>
<dbReference type="PANTHER" id="PTHR24304:SF2">
    <property type="entry name" value="24-HYDROXYCHOLESTEROL 7-ALPHA-HYDROXYLASE"/>
    <property type="match status" value="1"/>
</dbReference>
<keyword evidence="28" id="KW-1133">Transmembrane helix</keyword>
<evidence type="ECO:0000313" key="29">
    <source>
        <dbReference type="EMBL" id="GJN04568.1"/>
    </source>
</evidence>
<feature type="transmembrane region" description="Helical" evidence="28">
    <location>
        <begin position="204"/>
        <end position="226"/>
    </location>
</feature>
<evidence type="ECO:0000256" key="27">
    <source>
        <dbReference type="RuleBase" id="RU000461"/>
    </source>
</evidence>
<dbReference type="Gene3D" id="1.10.630.10">
    <property type="entry name" value="Cytochrome P450"/>
    <property type="match status" value="1"/>
</dbReference>
<dbReference type="GO" id="GO:0020037">
    <property type="term" value="F:heme binding"/>
    <property type="evidence" value="ECO:0007669"/>
    <property type="project" value="InterPro"/>
</dbReference>
<reference evidence="29" key="1">
    <citation type="journal article" date="2018" name="DNA Res.">
        <title>Multiple hybrid de novo genome assembly of finger millet, an orphan allotetraploid crop.</title>
        <authorList>
            <person name="Hatakeyama M."/>
            <person name="Aluri S."/>
            <person name="Balachadran M.T."/>
            <person name="Sivarajan S.R."/>
            <person name="Patrignani A."/>
            <person name="Gruter S."/>
            <person name="Poveda L."/>
            <person name="Shimizu-Inatsugi R."/>
            <person name="Baeten J."/>
            <person name="Francoijs K.J."/>
            <person name="Nataraja K.N."/>
            <person name="Reddy Y.A.N."/>
            <person name="Phadnis S."/>
            <person name="Ravikumar R.L."/>
            <person name="Schlapbach R."/>
            <person name="Sreeman S.M."/>
            <person name="Shimizu K.K."/>
        </authorList>
    </citation>
    <scope>NUCLEOTIDE SEQUENCE</scope>
</reference>
<dbReference type="Proteomes" id="UP001054889">
    <property type="component" value="Unassembled WGS sequence"/>
</dbReference>
<evidence type="ECO:0000256" key="1">
    <source>
        <dbReference type="ARBA" id="ARBA00001971"/>
    </source>
</evidence>
<evidence type="ECO:0000313" key="30">
    <source>
        <dbReference type="Proteomes" id="UP001054889"/>
    </source>
</evidence>
<keyword evidence="5" id="KW-0489">Methyltransferase</keyword>
<evidence type="ECO:0000256" key="16">
    <source>
        <dbReference type="ARBA" id="ARBA00023166"/>
    </source>
</evidence>
<keyword evidence="16" id="KW-1207">Sterol metabolism</keyword>
<dbReference type="PRINTS" id="PR00385">
    <property type="entry name" value="P450"/>
</dbReference>
<sequence>MDMTTSATIWFAIALASVITVITKVAIGRRTTTVASDSHLPHPPVVNGVSTIVVLYAFLTKGLRSTLRGLHAKLGSVFTVSFFGFKLTFLVGPEVSAHFYQGSDLEISHGNILEFTVPIIGKEVGYGTDAATRNDQHRFFHDVLKPSKVASRIGPMTEEVQDYFAKWGEEGVVDLKQEFEQLLILISGRCLIGKEVRQKMYSEFFTLFGELIGNGMCLINVFLPYAPTLACRRRDMARANLSELFSKIVRSRKSTSVVEKDVLQSLIDSKYRDGKSMTEAQVIGMMISLLFAGKHTSSITSTWTGAHLLTDARSLKAVVDEQSEIMSKYGDLIDYNVLQQMNILHFCIKEALRMHPPSPVLVRKAHKNFSVRTKEGSEYEIPRGHTIASPTLYNSNIPDIYRDPKMYDPDRFGPARAEDTVGGKFSYTAFSGGRHACPGEALAYVQIKVIWSHLLRNFELKLLSPFPESDWWKIIVEPKGKVVVSYKRQQLCSS</sequence>
<evidence type="ECO:0000256" key="11">
    <source>
        <dbReference type="ARBA" id="ARBA00023004"/>
    </source>
</evidence>
<evidence type="ECO:0000256" key="2">
    <source>
        <dbReference type="ARBA" id="ARBA00004167"/>
    </source>
</evidence>
<organism evidence="29 30">
    <name type="scientific">Eleusine coracana subsp. coracana</name>
    <dbReference type="NCBI Taxonomy" id="191504"/>
    <lineage>
        <taxon>Eukaryota</taxon>
        <taxon>Viridiplantae</taxon>
        <taxon>Streptophyta</taxon>
        <taxon>Embryophyta</taxon>
        <taxon>Tracheophyta</taxon>
        <taxon>Spermatophyta</taxon>
        <taxon>Magnoliopsida</taxon>
        <taxon>Liliopsida</taxon>
        <taxon>Poales</taxon>
        <taxon>Poaceae</taxon>
        <taxon>PACMAD clade</taxon>
        <taxon>Chloridoideae</taxon>
        <taxon>Cynodonteae</taxon>
        <taxon>Eleusininae</taxon>
        <taxon>Eleusine</taxon>
    </lineage>
</organism>
<reference evidence="29" key="2">
    <citation type="submission" date="2021-12" db="EMBL/GenBank/DDBJ databases">
        <title>Resequencing data analysis of finger millet.</title>
        <authorList>
            <person name="Hatakeyama M."/>
            <person name="Aluri S."/>
            <person name="Balachadran M.T."/>
            <person name="Sivarajan S.R."/>
            <person name="Poveda L."/>
            <person name="Shimizu-Inatsugi R."/>
            <person name="Schlapbach R."/>
            <person name="Sreeman S.M."/>
            <person name="Shimizu K.K."/>
        </authorList>
    </citation>
    <scope>NUCLEOTIDE SEQUENCE</scope>
</reference>
<dbReference type="EC" id="1.14.14.154" evidence="19"/>
<dbReference type="InterPro" id="IPR036396">
    <property type="entry name" value="Cyt_P450_sf"/>
</dbReference>
<evidence type="ECO:0000256" key="14">
    <source>
        <dbReference type="ARBA" id="ARBA00023098"/>
    </source>
</evidence>
<dbReference type="GO" id="GO:0008398">
    <property type="term" value="F:sterol 14-demethylase activity"/>
    <property type="evidence" value="ECO:0007669"/>
    <property type="project" value="UniProtKB-EC"/>
</dbReference>
<dbReference type="GO" id="GO:0016126">
    <property type="term" value="P:sterol biosynthetic process"/>
    <property type="evidence" value="ECO:0007669"/>
    <property type="project" value="UniProtKB-KW"/>
</dbReference>
<comment type="catalytic activity">
    <reaction evidence="23">
        <text>a 14alpha-methyl steroid + 3 reduced [NADPH--hemoprotein reductase] + 3 O2 = a Delta(14) steroid + formate + 3 oxidized [NADPH--hemoprotein reductase] + 4 H2O + 4 H(+)</text>
        <dbReference type="Rhea" id="RHEA:54028"/>
        <dbReference type="Rhea" id="RHEA-COMP:11964"/>
        <dbReference type="Rhea" id="RHEA-COMP:11965"/>
        <dbReference type="ChEBI" id="CHEBI:15377"/>
        <dbReference type="ChEBI" id="CHEBI:15378"/>
        <dbReference type="ChEBI" id="CHEBI:15379"/>
        <dbReference type="ChEBI" id="CHEBI:15740"/>
        <dbReference type="ChEBI" id="CHEBI:57618"/>
        <dbReference type="ChEBI" id="CHEBI:58210"/>
        <dbReference type="ChEBI" id="CHEBI:138029"/>
        <dbReference type="ChEBI" id="CHEBI:138031"/>
        <dbReference type="EC" id="1.14.14.154"/>
    </reaction>
</comment>
<dbReference type="PROSITE" id="PS00086">
    <property type="entry name" value="CYTOCHROME_P450"/>
    <property type="match status" value="1"/>
</dbReference>
<dbReference type="EMBL" id="BQKI01000011">
    <property type="protein sequence ID" value="GJN04568.1"/>
    <property type="molecule type" value="Genomic_DNA"/>
</dbReference>
<evidence type="ECO:0000256" key="6">
    <source>
        <dbReference type="ARBA" id="ARBA00022617"/>
    </source>
</evidence>
<evidence type="ECO:0000256" key="5">
    <source>
        <dbReference type="ARBA" id="ARBA00022603"/>
    </source>
</evidence>
<keyword evidence="8 26" id="KW-0479">Metal-binding</keyword>
<keyword evidence="28" id="KW-0812">Transmembrane</keyword>
<comment type="similarity">
    <text evidence="3 27">Belongs to the cytochrome P450 family.</text>
</comment>
<keyword evidence="6 26" id="KW-0349">Heme</keyword>
<evidence type="ECO:0000256" key="17">
    <source>
        <dbReference type="ARBA" id="ARBA00023221"/>
    </source>
</evidence>
<dbReference type="GO" id="GO:0005506">
    <property type="term" value="F:iron ion binding"/>
    <property type="evidence" value="ECO:0007669"/>
    <property type="project" value="InterPro"/>
</dbReference>
<keyword evidence="15 28" id="KW-0472">Membrane</keyword>
<feature type="transmembrane region" description="Helical" evidence="28">
    <location>
        <begin position="7"/>
        <end position="27"/>
    </location>
</feature>
<dbReference type="InterPro" id="IPR017972">
    <property type="entry name" value="Cyt_P450_CS"/>
</dbReference>
<keyword evidence="10 27" id="KW-0560">Oxidoreductase</keyword>
<keyword evidence="12" id="KW-0756">Sterol biosynthesis</keyword>
<accession>A0AAV5D399</accession>
<evidence type="ECO:0000256" key="4">
    <source>
        <dbReference type="ARBA" id="ARBA00022516"/>
    </source>
</evidence>
<evidence type="ECO:0000256" key="22">
    <source>
        <dbReference type="ARBA" id="ARBA00042983"/>
    </source>
</evidence>
<dbReference type="GO" id="GO:0008168">
    <property type="term" value="F:methyltransferase activity"/>
    <property type="evidence" value="ECO:0007669"/>
    <property type="project" value="UniProtKB-KW"/>
</dbReference>
<evidence type="ECO:0000256" key="8">
    <source>
        <dbReference type="ARBA" id="ARBA00022723"/>
    </source>
</evidence>
<evidence type="ECO:0000256" key="25">
    <source>
        <dbReference type="ARBA" id="ARBA00072797"/>
    </source>
</evidence>
<dbReference type="PANTHER" id="PTHR24304">
    <property type="entry name" value="CYTOCHROME P450 FAMILY 7"/>
    <property type="match status" value="1"/>
</dbReference>
<dbReference type="Pfam" id="PF00067">
    <property type="entry name" value="p450"/>
    <property type="match status" value="1"/>
</dbReference>
<feature type="transmembrane region" description="Helical" evidence="28">
    <location>
        <begin position="39"/>
        <end position="59"/>
    </location>
</feature>
<evidence type="ECO:0000256" key="10">
    <source>
        <dbReference type="ARBA" id="ARBA00023002"/>
    </source>
</evidence>
<comment type="subcellular location">
    <subcellularLocation>
        <location evidence="2">Membrane</location>
        <topology evidence="2">Single-pass membrane protein</topology>
    </subcellularLocation>
</comment>
<dbReference type="InterPro" id="IPR001128">
    <property type="entry name" value="Cyt_P450"/>
</dbReference>
<comment type="cofactor">
    <cofactor evidence="1 26">
        <name>heme</name>
        <dbReference type="ChEBI" id="CHEBI:30413"/>
    </cofactor>
</comment>
<evidence type="ECO:0000256" key="18">
    <source>
        <dbReference type="ARBA" id="ARBA00037887"/>
    </source>
</evidence>
<dbReference type="InterPro" id="IPR002403">
    <property type="entry name" value="Cyt_P450_E_grp-IV"/>
</dbReference>
<dbReference type="AlphaFoldDB" id="A0AAV5D399"/>
<gene>
    <name evidence="29" type="primary">ga22129</name>
    <name evidence="29" type="ORF">PR202_ga22129</name>
</gene>
<evidence type="ECO:0000256" key="15">
    <source>
        <dbReference type="ARBA" id="ARBA00023136"/>
    </source>
</evidence>
<evidence type="ECO:0000256" key="24">
    <source>
        <dbReference type="ARBA" id="ARBA00058467"/>
    </source>
</evidence>
<keyword evidence="30" id="KW-1185">Reference proteome</keyword>
<evidence type="ECO:0000256" key="13">
    <source>
        <dbReference type="ARBA" id="ARBA00023033"/>
    </source>
</evidence>
<keyword evidence="11 26" id="KW-0408">Iron</keyword>
<keyword evidence="17" id="KW-0753">Steroid metabolism</keyword>
<evidence type="ECO:0000256" key="20">
    <source>
        <dbReference type="ARBA" id="ARBA00042370"/>
    </source>
</evidence>
<dbReference type="CDD" id="cd11042">
    <property type="entry name" value="CYP51-like"/>
    <property type="match status" value="1"/>
</dbReference>
<evidence type="ECO:0000256" key="28">
    <source>
        <dbReference type="SAM" id="Phobius"/>
    </source>
</evidence>
<proteinExistence type="inferred from homology"/>
<keyword evidence="4" id="KW-0444">Lipid biosynthesis</keyword>
<feature type="binding site" description="axial binding residue" evidence="26">
    <location>
        <position position="437"/>
    </location>
    <ligand>
        <name>heme</name>
        <dbReference type="ChEBI" id="CHEBI:30413"/>
    </ligand>
    <ligandPart>
        <name>Fe</name>
        <dbReference type="ChEBI" id="CHEBI:18248"/>
    </ligandPart>
</feature>
<evidence type="ECO:0000256" key="3">
    <source>
        <dbReference type="ARBA" id="ARBA00010617"/>
    </source>
</evidence>
<keyword evidence="7" id="KW-0808">Transferase</keyword>
<name>A0AAV5D399_ELECO</name>
<dbReference type="GO" id="GO:0016020">
    <property type="term" value="C:membrane"/>
    <property type="evidence" value="ECO:0007669"/>
    <property type="project" value="UniProtKB-SubCell"/>
</dbReference>
<evidence type="ECO:0000256" key="9">
    <source>
        <dbReference type="ARBA" id="ARBA00022955"/>
    </source>
</evidence>
<evidence type="ECO:0000256" key="12">
    <source>
        <dbReference type="ARBA" id="ARBA00023011"/>
    </source>
</evidence>
<evidence type="ECO:0000256" key="19">
    <source>
        <dbReference type="ARBA" id="ARBA00038974"/>
    </source>
</evidence>
<keyword evidence="13 27" id="KW-0503">Monooxygenase</keyword>
<keyword evidence="9" id="KW-0752">Steroid biosynthesis</keyword>
<dbReference type="FunFam" id="1.10.630.10:FF:000028">
    <property type="entry name" value="Cytochrome p450 51g1"/>
    <property type="match status" value="1"/>
</dbReference>
<dbReference type="GO" id="GO:0032259">
    <property type="term" value="P:methylation"/>
    <property type="evidence" value="ECO:0007669"/>
    <property type="project" value="UniProtKB-KW"/>
</dbReference>
<dbReference type="SUPFAM" id="SSF48264">
    <property type="entry name" value="Cytochrome P450"/>
    <property type="match status" value="1"/>
</dbReference>
<comment type="function">
    <text evidence="24">Catalyzes the 14-alpha demethylation of obtusifoliol to 4 alpha-methyl-5 alpha-ergosta-8,14,24(28)-trien-3 beta-ol.</text>
</comment>
<evidence type="ECO:0000256" key="26">
    <source>
        <dbReference type="PIRSR" id="PIRSR602403-1"/>
    </source>
</evidence>
<dbReference type="InterPro" id="IPR050529">
    <property type="entry name" value="CYP450_sterol_14alpha_dmase"/>
</dbReference>
<evidence type="ECO:0000256" key="7">
    <source>
        <dbReference type="ARBA" id="ARBA00022679"/>
    </source>
</evidence>
<protein>
    <recommendedName>
        <fullName evidence="25">Obtusifoliol 14-alpha demethylase</fullName>
        <ecNumber evidence="19">1.14.14.154</ecNumber>
    </recommendedName>
    <alternativeName>
        <fullName evidence="20">CYPLI</fullName>
    </alternativeName>
    <alternativeName>
        <fullName evidence="22">Cytochrome P450 51</fullName>
    </alternativeName>
    <alternativeName>
        <fullName evidence="21">Cytochrome P450-LIA1</fullName>
    </alternativeName>
</protein>
<evidence type="ECO:0000256" key="23">
    <source>
        <dbReference type="ARBA" id="ARBA00051013"/>
    </source>
</evidence>
<comment type="pathway">
    <text evidence="18">Steroid biosynthesis; zymosterol biosynthesis; zymosterol from lanosterol: step 1/6.</text>
</comment>
<dbReference type="PRINTS" id="PR00465">
    <property type="entry name" value="EP450IV"/>
</dbReference>